<dbReference type="AlphaFoldDB" id="A0A553SPR0"/>
<name>A0A553SPR0_NIACI</name>
<gene>
    <name evidence="1" type="ORF">CEQ21_26725</name>
</gene>
<dbReference type="EMBL" id="RIBP01000004">
    <property type="protein sequence ID" value="TRZ38957.1"/>
    <property type="molecule type" value="Genomic_DNA"/>
</dbReference>
<accession>A0A553SPR0</accession>
<organism evidence="1 2">
    <name type="scientific">Niallia circulans</name>
    <name type="common">Bacillus circulans</name>
    <dbReference type="NCBI Taxonomy" id="1397"/>
    <lineage>
        <taxon>Bacteria</taxon>
        <taxon>Bacillati</taxon>
        <taxon>Bacillota</taxon>
        <taxon>Bacilli</taxon>
        <taxon>Bacillales</taxon>
        <taxon>Bacillaceae</taxon>
        <taxon>Niallia</taxon>
    </lineage>
</organism>
<proteinExistence type="predicted"/>
<protein>
    <submittedName>
        <fullName evidence="1">Uncharacterized protein</fullName>
    </submittedName>
</protein>
<sequence length="133" mass="14866">MLEGDKPPPLYVVIDGSEYETKLGSYCWSGNGNGVCSDVLGVQDLLEDEPPISVRPNETIQFKLNYEIKPSEVRLAQVEQDNKGIEVPITNNKIKAPADKGVYYHAYSCRWKDEKDETISSGDAYYAFAIVVE</sequence>
<evidence type="ECO:0000313" key="2">
    <source>
        <dbReference type="Proteomes" id="UP000319837"/>
    </source>
</evidence>
<dbReference type="RefSeq" id="WP_185767151.1">
    <property type="nucleotide sequence ID" value="NZ_RIBP01000004.1"/>
</dbReference>
<comment type="caution">
    <text evidence="1">The sequence shown here is derived from an EMBL/GenBank/DDBJ whole genome shotgun (WGS) entry which is preliminary data.</text>
</comment>
<reference evidence="2" key="1">
    <citation type="submission" date="2018-10" db="EMBL/GenBank/DDBJ databases">
        <title>FDA dAtabase for Regulatory Grade micrObial Sequences (FDA-ARGOS): Supporting development and validation of Infectious Disease Dx tests.</title>
        <authorList>
            <person name="Minogue T."/>
            <person name="Wolcott M."/>
            <person name="Wasieloski L."/>
            <person name="Aguilar W."/>
            <person name="Moore D."/>
            <person name="Tallon L."/>
            <person name="Sadzewicz L."/>
            <person name="Sengamalay N."/>
            <person name="Ott S."/>
            <person name="Godinez A."/>
            <person name="Nagaraj S."/>
            <person name="Vavikolanu K."/>
            <person name="Vyas G."/>
            <person name="Nadendla S."/>
            <person name="George J."/>
            <person name="Sichtig H."/>
        </authorList>
    </citation>
    <scope>NUCLEOTIDE SEQUENCE [LARGE SCALE GENOMIC DNA]</scope>
    <source>
        <strain evidence="2">FDAARGOS_343</strain>
    </source>
</reference>
<dbReference type="Proteomes" id="UP000319837">
    <property type="component" value="Unassembled WGS sequence"/>
</dbReference>
<evidence type="ECO:0000313" key="1">
    <source>
        <dbReference type="EMBL" id="TRZ38957.1"/>
    </source>
</evidence>